<sequence>MDSVNPLNVLKPLQDDYKQFFQLDDPPSEADTQLKTLVKAIIAVNNTKHCSKILH</sequence>
<evidence type="ECO:0000313" key="2">
    <source>
        <dbReference type="Proteomes" id="UP000186922"/>
    </source>
</evidence>
<dbReference type="AlphaFoldDB" id="A0A1D1VKN0"/>
<reference evidence="1 2" key="1">
    <citation type="journal article" date="2016" name="Nat. Commun.">
        <title>Extremotolerant tardigrade genome and improved radiotolerance of human cultured cells by tardigrade-unique protein.</title>
        <authorList>
            <person name="Hashimoto T."/>
            <person name="Horikawa D.D."/>
            <person name="Saito Y."/>
            <person name="Kuwahara H."/>
            <person name="Kozuka-Hata H."/>
            <person name="Shin-I T."/>
            <person name="Minakuchi Y."/>
            <person name="Ohishi K."/>
            <person name="Motoyama A."/>
            <person name="Aizu T."/>
            <person name="Enomoto A."/>
            <person name="Kondo K."/>
            <person name="Tanaka S."/>
            <person name="Hara Y."/>
            <person name="Koshikawa S."/>
            <person name="Sagara H."/>
            <person name="Miura T."/>
            <person name="Yokobori S."/>
            <person name="Miyagawa K."/>
            <person name="Suzuki Y."/>
            <person name="Kubo T."/>
            <person name="Oyama M."/>
            <person name="Kohara Y."/>
            <person name="Fujiyama A."/>
            <person name="Arakawa K."/>
            <person name="Katayama T."/>
            <person name="Toyoda A."/>
            <person name="Kunieda T."/>
        </authorList>
    </citation>
    <scope>NUCLEOTIDE SEQUENCE [LARGE SCALE GENOMIC DNA]</scope>
    <source>
        <strain evidence="1 2">YOKOZUNA-1</strain>
    </source>
</reference>
<dbReference type="Proteomes" id="UP000186922">
    <property type="component" value="Unassembled WGS sequence"/>
</dbReference>
<keyword evidence="2" id="KW-1185">Reference proteome</keyword>
<comment type="caution">
    <text evidence="1">The sequence shown here is derived from an EMBL/GenBank/DDBJ whole genome shotgun (WGS) entry which is preliminary data.</text>
</comment>
<name>A0A1D1VKN0_RAMVA</name>
<evidence type="ECO:0000313" key="1">
    <source>
        <dbReference type="EMBL" id="GAU99473.1"/>
    </source>
</evidence>
<proteinExistence type="predicted"/>
<gene>
    <name evidence="1" type="primary">RvY_10473-1</name>
    <name evidence="1" type="synonym">RvY_10473.1</name>
    <name evidence="1" type="ORF">RvY_10473</name>
</gene>
<protein>
    <submittedName>
        <fullName evidence="1">Uncharacterized protein</fullName>
    </submittedName>
</protein>
<accession>A0A1D1VKN0</accession>
<dbReference type="EMBL" id="BDGG01000005">
    <property type="protein sequence ID" value="GAU99473.1"/>
    <property type="molecule type" value="Genomic_DNA"/>
</dbReference>
<organism evidence="1 2">
    <name type="scientific">Ramazzottius varieornatus</name>
    <name type="common">Water bear</name>
    <name type="synonym">Tardigrade</name>
    <dbReference type="NCBI Taxonomy" id="947166"/>
    <lineage>
        <taxon>Eukaryota</taxon>
        <taxon>Metazoa</taxon>
        <taxon>Ecdysozoa</taxon>
        <taxon>Tardigrada</taxon>
        <taxon>Eutardigrada</taxon>
        <taxon>Parachela</taxon>
        <taxon>Hypsibioidea</taxon>
        <taxon>Ramazzottiidae</taxon>
        <taxon>Ramazzottius</taxon>
    </lineage>
</organism>